<dbReference type="SUPFAM" id="SSF103088">
    <property type="entry name" value="OmpA-like"/>
    <property type="match status" value="1"/>
</dbReference>
<evidence type="ECO:0000313" key="8">
    <source>
        <dbReference type="Proteomes" id="UP000002964"/>
    </source>
</evidence>
<accession>H8Z052</accession>
<dbReference type="Gene3D" id="3.30.1330.60">
    <property type="entry name" value="OmpA-like domain"/>
    <property type="match status" value="1"/>
</dbReference>
<evidence type="ECO:0000256" key="1">
    <source>
        <dbReference type="ARBA" id="ARBA00004442"/>
    </source>
</evidence>
<feature type="transmembrane region" description="Helical" evidence="5">
    <location>
        <begin position="12"/>
        <end position="30"/>
    </location>
</feature>
<keyword evidence="2 4" id="KW-0472">Membrane</keyword>
<dbReference type="RefSeq" id="WP_009147811.1">
    <property type="nucleotide sequence ID" value="NZ_CP121471.1"/>
</dbReference>
<dbReference type="InterPro" id="IPR006664">
    <property type="entry name" value="OMP_bac"/>
</dbReference>
<dbReference type="STRING" id="631362.Thi970DRAFT_01414"/>
<dbReference type="PRINTS" id="PR01021">
    <property type="entry name" value="OMPADOMAIN"/>
</dbReference>
<dbReference type="InterPro" id="IPR036737">
    <property type="entry name" value="OmpA-like_sf"/>
</dbReference>
<evidence type="ECO:0000256" key="4">
    <source>
        <dbReference type="PROSITE-ProRule" id="PRU00473"/>
    </source>
</evidence>
<dbReference type="eggNOG" id="COG2885">
    <property type="taxonomic scope" value="Bacteria"/>
</dbReference>
<dbReference type="InterPro" id="IPR050330">
    <property type="entry name" value="Bact_OuterMem_StrucFunc"/>
</dbReference>
<gene>
    <name evidence="7" type="ORF">Thi970DRAFT_01414</name>
</gene>
<comment type="subcellular location">
    <subcellularLocation>
        <location evidence="1">Cell outer membrane</location>
    </subcellularLocation>
</comment>
<organism evidence="7 8">
    <name type="scientific">Thiorhodovibrio frisius</name>
    <dbReference type="NCBI Taxonomy" id="631362"/>
    <lineage>
        <taxon>Bacteria</taxon>
        <taxon>Pseudomonadati</taxon>
        <taxon>Pseudomonadota</taxon>
        <taxon>Gammaproteobacteria</taxon>
        <taxon>Chromatiales</taxon>
        <taxon>Chromatiaceae</taxon>
        <taxon>Thiorhodovibrio</taxon>
    </lineage>
</organism>
<evidence type="ECO:0000259" key="6">
    <source>
        <dbReference type="PROSITE" id="PS51123"/>
    </source>
</evidence>
<keyword evidence="5" id="KW-0812">Transmembrane</keyword>
<proteinExistence type="predicted"/>
<dbReference type="PRINTS" id="PR01023">
    <property type="entry name" value="NAFLGMOTY"/>
</dbReference>
<sequence length="202" mass="21393">MGSDSNNRQVSVFPAVITAVVLGAGAVSVAHAEFIERFWSGADGAGWTNSSGECWQSQSGASNLAPCAAAPEIIDSLTIELVNDEFDFNSAAIKPEMAAALDGVAQDVRKSSGDEMLIIIGHTDGVGSQDYNYELGLRRAESTKDYLGSIGIPASRMLTRSAGKLEPIATNDTDAGRARNRRIEIRTQLFTQAGQGIDVDIQ</sequence>
<dbReference type="EMBL" id="JH603169">
    <property type="protein sequence ID" value="EIC21225.1"/>
    <property type="molecule type" value="Genomic_DNA"/>
</dbReference>
<dbReference type="Proteomes" id="UP000002964">
    <property type="component" value="Unassembled WGS sequence"/>
</dbReference>
<dbReference type="PANTHER" id="PTHR30329:SF21">
    <property type="entry name" value="LIPOPROTEIN YIAD-RELATED"/>
    <property type="match status" value="1"/>
</dbReference>
<reference evidence="8" key="1">
    <citation type="submission" date="2011-06" db="EMBL/GenBank/DDBJ databases">
        <authorList>
            <consortium name="US DOE Joint Genome Institute (JGI-PGF)"/>
            <person name="Lucas S."/>
            <person name="Han J."/>
            <person name="Lapidus A."/>
            <person name="Cheng J.-F."/>
            <person name="Goodwin L."/>
            <person name="Pitluck S."/>
            <person name="Peters L."/>
            <person name="Land M.L."/>
            <person name="Hauser L."/>
            <person name="Vogl K."/>
            <person name="Liu Z."/>
            <person name="Overmann J."/>
            <person name="Frigaard N.-U."/>
            <person name="Bryant D.A."/>
            <person name="Woyke T.J."/>
        </authorList>
    </citation>
    <scope>NUCLEOTIDE SEQUENCE [LARGE SCALE GENOMIC DNA]</scope>
    <source>
        <strain evidence="8">970</strain>
    </source>
</reference>
<feature type="domain" description="OmpA-like" evidence="6">
    <location>
        <begin position="73"/>
        <end position="191"/>
    </location>
</feature>
<dbReference type="PANTHER" id="PTHR30329">
    <property type="entry name" value="STATOR ELEMENT OF FLAGELLAR MOTOR COMPLEX"/>
    <property type="match status" value="1"/>
</dbReference>
<dbReference type="Pfam" id="PF00691">
    <property type="entry name" value="OmpA"/>
    <property type="match status" value="1"/>
</dbReference>
<dbReference type="AlphaFoldDB" id="H8Z052"/>
<keyword evidence="3" id="KW-0998">Cell outer membrane</keyword>
<evidence type="ECO:0000256" key="5">
    <source>
        <dbReference type="SAM" id="Phobius"/>
    </source>
</evidence>
<dbReference type="OrthoDB" id="9805832at2"/>
<keyword evidence="5" id="KW-1133">Transmembrane helix</keyword>
<evidence type="ECO:0000256" key="2">
    <source>
        <dbReference type="ARBA" id="ARBA00023136"/>
    </source>
</evidence>
<protein>
    <submittedName>
        <fullName evidence="7">Outer membrane protein/peptidoglycan-associated (Lipo)protein</fullName>
    </submittedName>
</protein>
<dbReference type="GO" id="GO:0009279">
    <property type="term" value="C:cell outer membrane"/>
    <property type="evidence" value="ECO:0007669"/>
    <property type="project" value="UniProtKB-SubCell"/>
</dbReference>
<reference evidence="7 8" key="2">
    <citation type="submission" date="2011-11" db="EMBL/GenBank/DDBJ databases">
        <authorList>
            <consortium name="US DOE Joint Genome Institute"/>
            <person name="Lucas S."/>
            <person name="Han J."/>
            <person name="Lapidus A."/>
            <person name="Cheng J.-F."/>
            <person name="Goodwin L."/>
            <person name="Pitluck S."/>
            <person name="Peters L."/>
            <person name="Ovchinnikova G."/>
            <person name="Zhang X."/>
            <person name="Detter J.C."/>
            <person name="Han C."/>
            <person name="Tapia R."/>
            <person name="Land M."/>
            <person name="Hauser L."/>
            <person name="Kyrpides N."/>
            <person name="Ivanova N."/>
            <person name="Pagani I."/>
            <person name="Vogl K."/>
            <person name="Liu Z."/>
            <person name="Overmann J."/>
            <person name="Frigaard N.-U."/>
            <person name="Bryant D."/>
            <person name="Woyke T."/>
        </authorList>
    </citation>
    <scope>NUCLEOTIDE SEQUENCE [LARGE SCALE GENOMIC DNA]</scope>
    <source>
        <strain evidence="7 8">970</strain>
    </source>
</reference>
<keyword evidence="8" id="KW-1185">Reference proteome</keyword>
<dbReference type="HOGENOM" id="CLU_016890_5_0_6"/>
<dbReference type="CDD" id="cd07185">
    <property type="entry name" value="OmpA_C-like"/>
    <property type="match status" value="1"/>
</dbReference>
<dbReference type="InterPro" id="IPR006665">
    <property type="entry name" value="OmpA-like"/>
</dbReference>
<evidence type="ECO:0000256" key="3">
    <source>
        <dbReference type="ARBA" id="ARBA00023237"/>
    </source>
</evidence>
<name>H8Z052_9GAMM</name>
<evidence type="ECO:0000313" key="7">
    <source>
        <dbReference type="EMBL" id="EIC21225.1"/>
    </source>
</evidence>
<dbReference type="PROSITE" id="PS51123">
    <property type="entry name" value="OMPA_2"/>
    <property type="match status" value="1"/>
</dbReference>